<dbReference type="AlphaFoldDB" id="A0A2N8TTR0"/>
<evidence type="ECO:0000313" key="2">
    <source>
        <dbReference type="EMBL" id="PNG22414.1"/>
    </source>
</evidence>
<feature type="region of interest" description="Disordered" evidence="1">
    <location>
        <begin position="1"/>
        <end position="48"/>
    </location>
</feature>
<evidence type="ECO:0000256" key="1">
    <source>
        <dbReference type="SAM" id="MobiDB-lite"/>
    </source>
</evidence>
<proteinExistence type="predicted"/>
<dbReference type="RefSeq" id="WP_219728334.1">
    <property type="nucleotide sequence ID" value="NZ_POUC01000048.1"/>
</dbReference>
<keyword evidence="3" id="KW-1185">Reference proteome</keyword>
<dbReference type="Proteomes" id="UP000235943">
    <property type="component" value="Unassembled WGS sequence"/>
</dbReference>
<protein>
    <submittedName>
        <fullName evidence="2">Uncharacterized protein</fullName>
    </submittedName>
</protein>
<sequence length="144" mass="15682">PPDPEAYEPPPAESPEDTSAAEEPQDLPPQRTAKPAQSRRKANDPMEIARQGLLDEAEVQARVKSVAAGRVVTVGEHLGPISEDGDPGLGELRDYIQKHRAEVIALLEEADEPALADIYRRAPMPDLGIKQKFAQYLDRAPSGQ</sequence>
<gene>
    <name evidence="2" type="ORF">C1J00_09420</name>
</gene>
<feature type="non-terminal residue" evidence="2">
    <location>
        <position position="1"/>
    </location>
</feature>
<comment type="caution">
    <text evidence="2">The sequence shown here is derived from an EMBL/GenBank/DDBJ whole genome shotgun (WGS) entry which is preliminary data.</text>
</comment>
<name>A0A2N8TTR0_9ACTN</name>
<dbReference type="EMBL" id="POUC01000048">
    <property type="protein sequence ID" value="PNG22414.1"/>
    <property type="molecule type" value="Genomic_DNA"/>
</dbReference>
<accession>A0A2N8TTR0</accession>
<feature type="compositionally biased region" description="Acidic residues" evidence="1">
    <location>
        <begin position="14"/>
        <end position="25"/>
    </location>
</feature>
<feature type="compositionally biased region" description="Pro residues" evidence="1">
    <location>
        <begin position="1"/>
        <end position="13"/>
    </location>
</feature>
<reference evidence="2 3" key="1">
    <citation type="submission" date="2018-01" db="EMBL/GenBank/DDBJ databases">
        <title>Draft genome sequence of Streptomyces sp. 13K301.</title>
        <authorList>
            <person name="Sahin N."/>
            <person name="Saygin H."/>
            <person name="Ay H."/>
        </authorList>
    </citation>
    <scope>NUCLEOTIDE SEQUENCE [LARGE SCALE GENOMIC DNA]</scope>
    <source>
        <strain evidence="2 3">13K301</strain>
    </source>
</reference>
<evidence type="ECO:0000313" key="3">
    <source>
        <dbReference type="Proteomes" id="UP000235943"/>
    </source>
</evidence>
<organism evidence="2 3">
    <name type="scientific">Streptomyces cahuitamycinicus</name>
    <dbReference type="NCBI Taxonomy" id="2070367"/>
    <lineage>
        <taxon>Bacteria</taxon>
        <taxon>Bacillati</taxon>
        <taxon>Actinomycetota</taxon>
        <taxon>Actinomycetes</taxon>
        <taxon>Kitasatosporales</taxon>
        <taxon>Streptomycetaceae</taxon>
        <taxon>Streptomyces</taxon>
    </lineage>
</organism>